<organism evidence="1">
    <name type="scientific">marine sediment metagenome</name>
    <dbReference type="NCBI Taxonomy" id="412755"/>
    <lineage>
        <taxon>unclassified sequences</taxon>
        <taxon>metagenomes</taxon>
        <taxon>ecological metagenomes</taxon>
    </lineage>
</organism>
<protein>
    <submittedName>
        <fullName evidence="1">Uncharacterized protein</fullName>
    </submittedName>
</protein>
<proteinExistence type="predicted"/>
<comment type="caution">
    <text evidence="1">The sequence shown here is derived from an EMBL/GenBank/DDBJ whole genome shotgun (WGS) entry which is preliminary data.</text>
</comment>
<reference evidence="1" key="1">
    <citation type="journal article" date="2014" name="Front. Microbiol.">
        <title>High frequency of phylogenetically diverse reductive dehalogenase-homologous genes in deep subseafloor sedimentary metagenomes.</title>
        <authorList>
            <person name="Kawai M."/>
            <person name="Futagami T."/>
            <person name="Toyoda A."/>
            <person name="Takaki Y."/>
            <person name="Nishi S."/>
            <person name="Hori S."/>
            <person name="Arai W."/>
            <person name="Tsubouchi T."/>
            <person name="Morono Y."/>
            <person name="Uchiyama I."/>
            <person name="Ito T."/>
            <person name="Fujiyama A."/>
            <person name="Inagaki F."/>
            <person name="Takami H."/>
        </authorList>
    </citation>
    <scope>NUCLEOTIDE SEQUENCE</scope>
    <source>
        <strain evidence="1">Expedition CK06-06</strain>
    </source>
</reference>
<evidence type="ECO:0000313" key="1">
    <source>
        <dbReference type="EMBL" id="GAG27510.1"/>
    </source>
</evidence>
<dbReference type="AlphaFoldDB" id="X0WA49"/>
<accession>X0WA49</accession>
<gene>
    <name evidence="1" type="ORF">S01H1_52099</name>
</gene>
<name>X0WA49_9ZZZZ</name>
<feature type="non-terminal residue" evidence="1">
    <location>
        <position position="258"/>
    </location>
</feature>
<sequence length="258" mass="29589">MEPFVGFRYPNGDEEYVAKGLYWSGDFTAGDNDTGAQTTARDRFELLRKYDFPWETVFPEVLENVSLKSLTETVLFSVTAYMYDFFYDLSDLDDFYFVPHFDPEFFKGKTYFAVIKDLVAAGLSYAYMDLPTEEEIEENGPLNKDILRVKKVTTVFPITALPEDAIEITKRDFIGKIQPALTESMANTINVSYKTFTQDPEDPEKWDSKELPITRKDTDSIVEYGIMNYDYPSSDLIQTVELAIVIANSLLVSFKIPK</sequence>
<dbReference type="EMBL" id="BARS01033658">
    <property type="protein sequence ID" value="GAG27510.1"/>
    <property type="molecule type" value="Genomic_DNA"/>
</dbReference>